<keyword evidence="2" id="KW-0677">Repeat</keyword>
<keyword evidence="1" id="KW-0479">Metal-binding</keyword>
<dbReference type="GO" id="GO:0005509">
    <property type="term" value="F:calcium ion binding"/>
    <property type="evidence" value="ECO:0007669"/>
    <property type="project" value="InterPro"/>
</dbReference>
<organism evidence="5 6">
    <name type="scientific">Effrenium voratum</name>
    <dbReference type="NCBI Taxonomy" id="2562239"/>
    <lineage>
        <taxon>Eukaryota</taxon>
        <taxon>Sar</taxon>
        <taxon>Alveolata</taxon>
        <taxon>Dinophyceae</taxon>
        <taxon>Suessiales</taxon>
        <taxon>Symbiodiniaceae</taxon>
        <taxon>Effrenium</taxon>
    </lineage>
</organism>
<dbReference type="SMART" id="SM00054">
    <property type="entry name" value="EFh"/>
    <property type="match status" value="4"/>
</dbReference>
<evidence type="ECO:0000259" key="4">
    <source>
        <dbReference type="PROSITE" id="PS50222"/>
    </source>
</evidence>
<evidence type="ECO:0000256" key="3">
    <source>
        <dbReference type="ARBA" id="ARBA00022837"/>
    </source>
</evidence>
<keyword evidence="3" id="KW-0106">Calcium</keyword>
<dbReference type="Pfam" id="PF13499">
    <property type="entry name" value="EF-hand_7"/>
    <property type="match status" value="2"/>
</dbReference>
<reference evidence="5" key="1">
    <citation type="submission" date="2023-08" db="EMBL/GenBank/DDBJ databases">
        <authorList>
            <person name="Chen Y."/>
            <person name="Shah S."/>
            <person name="Dougan E. K."/>
            <person name="Thang M."/>
            <person name="Chan C."/>
        </authorList>
    </citation>
    <scope>NUCLEOTIDE SEQUENCE</scope>
</reference>
<dbReference type="PANTHER" id="PTHR10827:SF98">
    <property type="entry name" value="45 KDA CALCIUM-BINDING PROTEIN"/>
    <property type="match status" value="1"/>
</dbReference>
<dbReference type="AlphaFoldDB" id="A0AA36I0C6"/>
<dbReference type="PROSITE" id="PS50222">
    <property type="entry name" value="EF_HAND_2"/>
    <property type="match status" value="3"/>
</dbReference>
<dbReference type="InterPro" id="IPR011992">
    <property type="entry name" value="EF-hand-dom_pair"/>
</dbReference>
<evidence type="ECO:0000313" key="6">
    <source>
        <dbReference type="Proteomes" id="UP001178507"/>
    </source>
</evidence>
<feature type="domain" description="EF-hand" evidence="4">
    <location>
        <begin position="190"/>
        <end position="220"/>
    </location>
</feature>
<proteinExistence type="predicted"/>
<gene>
    <name evidence="5" type="ORF">EVOR1521_LOCUS6485</name>
</gene>
<evidence type="ECO:0000313" key="5">
    <source>
        <dbReference type="EMBL" id="CAJ1377769.1"/>
    </source>
</evidence>
<dbReference type="CDD" id="cd00051">
    <property type="entry name" value="EFh"/>
    <property type="match status" value="1"/>
</dbReference>
<dbReference type="Gene3D" id="1.10.238.10">
    <property type="entry name" value="EF-hand"/>
    <property type="match status" value="1"/>
</dbReference>
<dbReference type="InterPro" id="IPR018247">
    <property type="entry name" value="EF_Hand_1_Ca_BS"/>
</dbReference>
<feature type="domain" description="EF-hand" evidence="4">
    <location>
        <begin position="150"/>
        <end position="185"/>
    </location>
</feature>
<evidence type="ECO:0000256" key="1">
    <source>
        <dbReference type="ARBA" id="ARBA00022723"/>
    </source>
</evidence>
<evidence type="ECO:0000256" key="2">
    <source>
        <dbReference type="ARBA" id="ARBA00022737"/>
    </source>
</evidence>
<dbReference type="Proteomes" id="UP001178507">
    <property type="component" value="Unassembled WGS sequence"/>
</dbReference>
<comment type="caution">
    <text evidence="5">The sequence shown here is derived from an EMBL/GenBank/DDBJ whole genome shotgun (WGS) entry which is preliminary data.</text>
</comment>
<accession>A0AA36I0C6</accession>
<dbReference type="InterPro" id="IPR002048">
    <property type="entry name" value="EF_hand_dom"/>
</dbReference>
<name>A0AA36I0C6_9DINO</name>
<sequence>MKMREATETMDANIRPAPASGLYRVGSEARAPKLTRDLSDLTFDLEGGEPDLPQLLQSLQLLNTQALREVFQQADVSKRGFLRLGDLRRLLFPENVQSTDNSMAVVKVFAQMDKNGDGKIHSAEFVSFVIGAKRSSEKAEGRISTTASDADKRVMANAFSHADADSDGRISMEEFEHLFGANTDFDRRMLQSVFDSVDKNQDGCVSMVELARVYGKELLQDAKGIQVAGSMDAGDEESEDDF</sequence>
<dbReference type="SUPFAM" id="SSF47473">
    <property type="entry name" value="EF-hand"/>
    <property type="match status" value="1"/>
</dbReference>
<keyword evidence="6" id="KW-1185">Reference proteome</keyword>
<dbReference type="EMBL" id="CAUJNA010000488">
    <property type="protein sequence ID" value="CAJ1377769.1"/>
    <property type="molecule type" value="Genomic_DNA"/>
</dbReference>
<feature type="domain" description="EF-hand" evidence="4">
    <location>
        <begin position="100"/>
        <end position="135"/>
    </location>
</feature>
<protein>
    <recommendedName>
        <fullName evidence="4">EF-hand domain-containing protein</fullName>
    </recommendedName>
</protein>
<dbReference type="PANTHER" id="PTHR10827">
    <property type="entry name" value="RETICULOCALBIN"/>
    <property type="match status" value="1"/>
</dbReference>
<dbReference type="PROSITE" id="PS00018">
    <property type="entry name" value="EF_HAND_1"/>
    <property type="match status" value="2"/>
</dbReference>